<evidence type="ECO:0000313" key="3">
    <source>
        <dbReference type="Proteomes" id="UP001221142"/>
    </source>
</evidence>
<sequence>MNSIIPAFMLDNPSTANFTRQVKGYIRVSEANIARIEAQIQDLTRLRDQERELISALKPLIAPIRKLPVELLTEIFLLAVGSKKEWLIHALVVSQVCAHWRRVACATPQLWNGEIALNLTKPRSDVYLATTKTFFERSTPLSIPVLLENEPVEASPLAEYIYSLAPRWKASTWTQSTSSRLSALPWGVLNSLEIVHLTRCTDVPSSSPIDVFLSAQRLRDAALDLRSMGYFRMPWSQLTSLKIFEAGGEPKPAQLFLDMLSQCTNIVDVHFSKMVPYAEDAASSAPIIHLPRLQKLALIFTSGDVTPFFSRLALPGLKALQLYGSFAQWSSEVFAQFQRRSPNVNKLSLVGVRLTSDRTVSLLKECTHLVDIDLAHSFHDAASISFAVDFLRYDNTAAPSAPQLRRFSIHDGWVTSVDEAVWKKMILSRWWTDQQLEDHSGVRLESLSISSSGTDEFSAPFLAKMEQLRTEGLQVTIT</sequence>
<organism evidence="2 3">
    <name type="scientific">Roridomyces roridus</name>
    <dbReference type="NCBI Taxonomy" id="1738132"/>
    <lineage>
        <taxon>Eukaryota</taxon>
        <taxon>Fungi</taxon>
        <taxon>Dikarya</taxon>
        <taxon>Basidiomycota</taxon>
        <taxon>Agaricomycotina</taxon>
        <taxon>Agaricomycetes</taxon>
        <taxon>Agaricomycetidae</taxon>
        <taxon>Agaricales</taxon>
        <taxon>Marasmiineae</taxon>
        <taxon>Mycenaceae</taxon>
        <taxon>Roridomyces</taxon>
    </lineage>
</organism>
<evidence type="ECO:0000313" key="2">
    <source>
        <dbReference type="EMBL" id="KAJ7644635.1"/>
    </source>
</evidence>
<keyword evidence="3" id="KW-1185">Reference proteome</keyword>
<dbReference type="Proteomes" id="UP001221142">
    <property type="component" value="Unassembled WGS sequence"/>
</dbReference>
<proteinExistence type="predicted"/>
<reference evidence="2" key="1">
    <citation type="submission" date="2023-03" db="EMBL/GenBank/DDBJ databases">
        <title>Massive genome expansion in bonnet fungi (Mycena s.s.) driven by repeated elements and novel gene families across ecological guilds.</title>
        <authorList>
            <consortium name="Lawrence Berkeley National Laboratory"/>
            <person name="Harder C.B."/>
            <person name="Miyauchi S."/>
            <person name="Viragh M."/>
            <person name="Kuo A."/>
            <person name="Thoen E."/>
            <person name="Andreopoulos B."/>
            <person name="Lu D."/>
            <person name="Skrede I."/>
            <person name="Drula E."/>
            <person name="Henrissat B."/>
            <person name="Morin E."/>
            <person name="Kohler A."/>
            <person name="Barry K."/>
            <person name="LaButti K."/>
            <person name="Morin E."/>
            <person name="Salamov A."/>
            <person name="Lipzen A."/>
            <person name="Mereny Z."/>
            <person name="Hegedus B."/>
            <person name="Baldrian P."/>
            <person name="Stursova M."/>
            <person name="Weitz H."/>
            <person name="Taylor A."/>
            <person name="Grigoriev I.V."/>
            <person name="Nagy L.G."/>
            <person name="Martin F."/>
            <person name="Kauserud H."/>
        </authorList>
    </citation>
    <scope>NUCLEOTIDE SEQUENCE</scope>
    <source>
        <strain evidence="2">9284</strain>
    </source>
</reference>
<name>A0AAD7CCC4_9AGAR</name>
<comment type="caution">
    <text evidence="2">The sequence shown here is derived from an EMBL/GenBank/DDBJ whole genome shotgun (WGS) entry which is preliminary data.</text>
</comment>
<dbReference type="SUPFAM" id="SSF52047">
    <property type="entry name" value="RNI-like"/>
    <property type="match status" value="1"/>
</dbReference>
<feature type="coiled-coil region" evidence="1">
    <location>
        <begin position="26"/>
        <end position="53"/>
    </location>
</feature>
<keyword evidence="1" id="KW-0175">Coiled coil</keyword>
<dbReference type="Gene3D" id="1.20.1280.50">
    <property type="match status" value="1"/>
</dbReference>
<gene>
    <name evidence="2" type="ORF">FB45DRAFT_1053342</name>
</gene>
<dbReference type="Gene3D" id="3.80.10.10">
    <property type="entry name" value="Ribonuclease Inhibitor"/>
    <property type="match status" value="1"/>
</dbReference>
<dbReference type="AlphaFoldDB" id="A0AAD7CCC4"/>
<evidence type="ECO:0000256" key="1">
    <source>
        <dbReference type="SAM" id="Coils"/>
    </source>
</evidence>
<accession>A0AAD7CCC4</accession>
<dbReference type="InterPro" id="IPR032675">
    <property type="entry name" value="LRR_dom_sf"/>
</dbReference>
<protein>
    <recommendedName>
        <fullName evidence="4">F-box domain-containing protein</fullName>
    </recommendedName>
</protein>
<evidence type="ECO:0008006" key="4">
    <source>
        <dbReference type="Google" id="ProtNLM"/>
    </source>
</evidence>
<dbReference type="EMBL" id="JARKIF010000003">
    <property type="protein sequence ID" value="KAJ7644635.1"/>
    <property type="molecule type" value="Genomic_DNA"/>
</dbReference>